<reference evidence="1 2" key="1">
    <citation type="submission" date="2020-08" db="EMBL/GenBank/DDBJ databases">
        <title>Sequencing the genomes of 1000 actinobacteria strains.</title>
        <authorList>
            <person name="Klenk H.-P."/>
        </authorList>
    </citation>
    <scope>NUCLEOTIDE SEQUENCE [LARGE SCALE GENOMIC DNA]</scope>
    <source>
        <strain evidence="1 2">DSM 45298</strain>
    </source>
</reference>
<proteinExistence type="predicted"/>
<dbReference type="Gene3D" id="3.40.50.1820">
    <property type="entry name" value="alpha/beta hydrolase"/>
    <property type="match status" value="1"/>
</dbReference>
<comment type="caution">
    <text evidence="1">The sequence shown here is derived from an EMBL/GenBank/DDBJ whole genome shotgun (WGS) entry which is preliminary data.</text>
</comment>
<dbReference type="SUPFAM" id="SSF53474">
    <property type="entry name" value="alpha/beta-Hydrolases"/>
    <property type="match status" value="1"/>
</dbReference>
<dbReference type="AlphaFoldDB" id="A0A840F1E2"/>
<protein>
    <submittedName>
        <fullName evidence="1">Pimeloyl-ACP methyl ester carboxylesterase</fullName>
    </submittedName>
</protein>
<gene>
    <name evidence="1" type="ORF">BKA16_000712</name>
</gene>
<organism evidence="1 2">
    <name type="scientific">Gordonia humi</name>
    <dbReference type="NCBI Taxonomy" id="686429"/>
    <lineage>
        <taxon>Bacteria</taxon>
        <taxon>Bacillati</taxon>
        <taxon>Actinomycetota</taxon>
        <taxon>Actinomycetes</taxon>
        <taxon>Mycobacteriales</taxon>
        <taxon>Gordoniaceae</taxon>
        <taxon>Gordonia</taxon>
    </lineage>
</organism>
<evidence type="ECO:0000313" key="2">
    <source>
        <dbReference type="Proteomes" id="UP000551501"/>
    </source>
</evidence>
<sequence>MQRRIVENNMLVERVLLGRAGPPMTPDEADHYRRVQPPGARAGLAVIPTEICAARPLLEELTRTVPEVLGDRPALAVWGLRDRVFPAQRSIRRLSAMFSDLAVVELPDSNHYTPEEAPAELATAIANRFAGR</sequence>
<name>A0A840F1E2_9ACTN</name>
<evidence type="ECO:0000313" key="1">
    <source>
        <dbReference type="EMBL" id="MBB4134160.1"/>
    </source>
</evidence>
<dbReference type="Proteomes" id="UP000551501">
    <property type="component" value="Unassembled WGS sequence"/>
</dbReference>
<dbReference type="InterPro" id="IPR029058">
    <property type="entry name" value="AB_hydrolase_fold"/>
</dbReference>
<keyword evidence="2" id="KW-1185">Reference proteome</keyword>
<dbReference type="EMBL" id="JACIFP010000001">
    <property type="protein sequence ID" value="MBB4134160.1"/>
    <property type="molecule type" value="Genomic_DNA"/>
</dbReference>
<accession>A0A840F1E2</accession>